<feature type="compositionally biased region" description="Basic and acidic residues" evidence="1">
    <location>
        <begin position="268"/>
        <end position="312"/>
    </location>
</feature>
<proteinExistence type="predicted"/>
<feature type="region of interest" description="Disordered" evidence="1">
    <location>
        <begin position="1"/>
        <end position="388"/>
    </location>
</feature>
<feature type="compositionally biased region" description="Gly residues" evidence="1">
    <location>
        <begin position="313"/>
        <end position="324"/>
    </location>
</feature>
<name>A0AAE0WUS3_9PEZI</name>
<dbReference type="AlphaFoldDB" id="A0AAE0WUS3"/>
<sequence>MNESMWAPKLAEETQEDKNESRPTTSLSAHAPSFSPAPPPPDVSTDDAFGQTGAAQDDLFDDIVPVDESMRIRSEDDLFSDDFTPAPQPVVEQAPTPASRGRGDGQRARGDRGRGGRGRGRGGNSAPARTVSNGAAAAQPAAPTQTIEQQSQPESTPPANAPTGPREQQQQEPKPTPAVRGSRHATGGSHKPKLTEAELTEKMAKINLNNANRAAAHERAEADAASFAEREAAAKQQAVEKAKVESNEKRQLATEREKNRIRKLKAQGGREWDEHKEGGDFEKGGRFDGKGFGRDQEGWSDGREYLLRDEPVRGGGRGRGGRAGGQERAPMREDFPALPDSGVAQPRREDKDVVGGAQAAPPEPNLSSSTAKDVRSWADQVESANANA</sequence>
<feature type="compositionally biased region" description="Basic and acidic residues" evidence="1">
    <location>
        <begin position="10"/>
        <end position="21"/>
    </location>
</feature>
<accession>A0AAE0WUS3</accession>
<feature type="compositionally biased region" description="Low complexity" evidence="1">
    <location>
        <begin position="135"/>
        <end position="146"/>
    </location>
</feature>
<gene>
    <name evidence="2" type="ORF">LTR78_001909</name>
</gene>
<dbReference type="EMBL" id="JAUTXT010000004">
    <property type="protein sequence ID" value="KAK3678611.1"/>
    <property type="molecule type" value="Genomic_DNA"/>
</dbReference>
<dbReference type="Proteomes" id="UP001274830">
    <property type="component" value="Unassembled WGS sequence"/>
</dbReference>
<organism evidence="2 3">
    <name type="scientific">Recurvomyces mirabilis</name>
    <dbReference type="NCBI Taxonomy" id="574656"/>
    <lineage>
        <taxon>Eukaryota</taxon>
        <taxon>Fungi</taxon>
        <taxon>Dikarya</taxon>
        <taxon>Ascomycota</taxon>
        <taxon>Pezizomycotina</taxon>
        <taxon>Dothideomycetes</taxon>
        <taxon>Dothideomycetidae</taxon>
        <taxon>Mycosphaerellales</taxon>
        <taxon>Teratosphaeriaceae</taxon>
        <taxon>Recurvomyces</taxon>
    </lineage>
</organism>
<feature type="compositionally biased region" description="Basic and acidic residues" evidence="1">
    <location>
        <begin position="193"/>
        <end position="204"/>
    </location>
</feature>
<protein>
    <submittedName>
        <fullName evidence="2">Uncharacterized protein</fullName>
    </submittedName>
</protein>
<feature type="compositionally biased region" description="Basic and acidic residues" evidence="1">
    <location>
        <begin position="215"/>
        <end position="258"/>
    </location>
</feature>
<comment type="caution">
    <text evidence="2">The sequence shown here is derived from an EMBL/GenBank/DDBJ whole genome shotgun (WGS) entry which is preliminary data.</text>
</comment>
<feature type="compositionally biased region" description="Basic and acidic residues" evidence="1">
    <location>
        <begin position="101"/>
        <end position="114"/>
    </location>
</feature>
<evidence type="ECO:0000313" key="3">
    <source>
        <dbReference type="Proteomes" id="UP001274830"/>
    </source>
</evidence>
<reference evidence="2" key="1">
    <citation type="submission" date="2023-07" db="EMBL/GenBank/DDBJ databases">
        <title>Black Yeasts Isolated from many extreme environments.</title>
        <authorList>
            <person name="Coleine C."/>
            <person name="Stajich J.E."/>
            <person name="Selbmann L."/>
        </authorList>
    </citation>
    <scope>NUCLEOTIDE SEQUENCE</scope>
    <source>
        <strain evidence="2">CCFEE 5485</strain>
    </source>
</reference>
<feature type="compositionally biased region" description="Low complexity" evidence="1">
    <location>
        <begin position="205"/>
        <end position="214"/>
    </location>
</feature>
<evidence type="ECO:0000256" key="1">
    <source>
        <dbReference type="SAM" id="MobiDB-lite"/>
    </source>
</evidence>
<keyword evidence="3" id="KW-1185">Reference proteome</keyword>
<evidence type="ECO:0000313" key="2">
    <source>
        <dbReference type="EMBL" id="KAK3678611.1"/>
    </source>
</evidence>